<evidence type="ECO:0000256" key="6">
    <source>
        <dbReference type="ARBA" id="ARBA00022827"/>
    </source>
</evidence>
<dbReference type="InterPro" id="IPR037069">
    <property type="entry name" value="AcylCoA_DH/ox_N_sf"/>
</dbReference>
<dbReference type="SUPFAM" id="SSF56645">
    <property type="entry name" value="Acyl-CoA dehydrogenase NM domain-like"/>
    <property type="match status" value="1"/>
</dbReference>
<dbReference type="GO" id="GO:0009083">
    <property type="term" value="P:branched-chain amino acid catabolic process"/>
    <property type="evidence" value="ECO:0007669"/>
    <property type="project" value="UniProtKB-KW"/>
</dbReference>
<dbReference type="InterPro" id="IPR006091">
    <property type="entry name" value="Acyl-CoA_Oxase/DH_mid-dom"/>
</dbReference>
<dbReference type="PIRSF" id="PIRSF016578">
    <property type="entry name" value="HsaA"/>
    <property type="match status" value="1"/>
</dbReference>
<proteinExistence type="inferred from homology"/>
<evidence type="ECO:0000259" key="9">
    <source>
        <dbReference type="Pfam" id="PF00441"/>
    </source>
</evidence>
<organism evidence="12 13">
    <name type="scientific">Marinobacterium iners DSM 11526</name>
    <dbReference type="NCBI Taxonomy" id="1122198"/>
    <lineage>
        <taxon>Bacteria</taxon>
        <taxon>Pseudomonadati</taxon>
        <taxon>Pseudomonadota</taxon>
        <taxon>Gammaproteobacteria</taxon>
        <taxon>Oceanospirillales</taxon>
        <taxon>Oceanospirillaceae</taxon>
        <taxon>Marinobacterium</taxon>
    </lineage>
</organism>
<evidence type="ECO:0000256" key="1">
    <source>
        <dbReference type="ARBA" id="ARBA00001974"/>
    </source>
</evidence>
<dbReference type="InterPro" id="IPR009075">
    <property type="entry name" value="AcylCo_DH/oxidase_C"/>
</dbReference>
<protein>
    <submittedName>
        <fullName evidence="12">Acyl-CoA dehydrogenase</fullName>
    </submittedName>
</protein>
<dbReference type="Gene3D" id="1.20.140.10">
    <property type="entry name" value="Butyryl-CoA Dehydrogenase, subunit A, domain 3"/>
    <property type="match status" value="1"/>
</dbReference>
<keyword evidence="6 8" id="KW-0274">FAD</keyword>
<evidence type="ECO:0000256" key="4">
    <source>
        <dbReference type="ARBA" id="ARBA00022456"/>
    </source>
</evidence>
<reference evidence="13" key="1">
    <citation type="submission" date="2016-10" db="EMBL/GenBank/DDBJ databases">
        <authorList>
            <person name="Varghese N."/>
            <person name="Submissions S."/>
        </authorList>
    </citation>
    <scope>NUCLEOTIDE SEQUENCE [LARGE SCALE GENOMIC DNA]</scope>
    <source>
        <strain evidence="13">DSM 11526</strain>
    </source>
</reference>
<comment type="pathway">
    <text evidence="2">Amino-acid degradation; L-valine degradation.</text>
</comment>
<evidence type="ECO:0000256" key="3">
    <source>
        <dbReference type="ARBA" id="ARBA00009347"/>
    </source>
</evidence>
<feature type="domain" description="Acyl-CoA dehydrogenase/oxidase N-terminal" evidence="11">
    <location>
        <begin position="36"/>
        <end position="148"/>
    </location>
</feature>
<dbReference type="GO" id="GO:0003995">
    <property type="term" value="F:acyl-CoA dehydrogenase activity"/>
    <property type="evidence" value="ECO:0007669"/>
    <property type="project" value="InterPro"/>
</dbReference>
<dbReference type="FunFam" id="2.40.110.10:FF:000001">
    <property type="entry name" value="Acyl-CoA dehydrogenase, mitochondrial"/>
    <property type="match status" value="1"/>
</dbReference>
<dbReference type="FunFam" id="1.20.140.10:FF:000001">
    <property type="entry name" value="Acyl-CoA dehydrogenase"/>
    <property type="match status" value="1"/>
</dbReference>
<accession>A0A1H4H410</accession>
<comment type="cofactor">
    <cofactor evidence="1 8">
        <name>FAD</name>
        <dbReference type="ChEBI" id="CHEBI:57692"/>
    </cofactor>
</comment>
<dbReference type="Pfam" id="PF02771">
    <property type="entry name" value="Acyl-CoA_dh_N"/>
    <property type="match status" value="1"/>
</dbReference>
<dbReference type="AlphaFoldDB" id="A0A1H4H410"/>
<dbReference type="Pfam" id="PF00441">
    <property type="entry name" value="Acyl-CoA_dh_1"/>
    <property type="match status" value="1"/>
</dbReference>
<dbReference type="EMBL" id="FNRJ01000027">
    <property type="protein sequence ID" value="SEB16545.1"/>
    <property type="molecule type" value="Genomic_DNA"/>
</dbReference>
<dbReference type="PANTHER" id="PTHR43884">
    <property type="entry name" value="ACYL-COA DEHYDROGENASE"/>
    <property type="match status" value="1"/>
</dbReference>
<dbReference type="PROSITE" id="PS00073">
    <property type="entry name" value="ACYL_COA_DH_2"/>
    <property type="match status" value="1"/>
</dbReference>
<keyword evidence="4" id="KW-0101">Branched-chain amino acid catabolism</keyword>
<evidence type="ECO:0000313" key="12">
    <source>
        <dbReference type="EMBL" id="SEB16545.1"/>
    </source>
</evidence>
<evidence type="ECO:0000259" key="10">
    <source>
        <dbReference type="Pfam" id="PF02770"/>
    </source>
</evidence>
<feature type="domain" description="Acyl-CoA oxidase/dehydrogenase middle" evidence="10">
    <location>
        <begin position="152"/>
        <end position="246"/>
    </location>
</feature>
<dbReference type="InterPro" id="IPR006089">
    <property type="entry name" value="Acyl-CoA_DH_CS"/>
</dbReference>
<keyword evidence="7 8" id="KW-0560">Oxidoreductase</keyword>
<dbReference type="InterPro" id="IPR009100">
    <property type="entry name" value="AcylCoA_DH/oxidase_NM_dom_sf"/>
</dbReference>
<dbReference type="Gene3D" id="1.10.540.10">
    <property type="entry name" value="Acyl-CoA dehydrogenase/oxidase, N-terminal domain"/>
    <property type="match status" value="1"/>
</dbReference>
<comment type="similarity">
    <text evidence="3 8">Belongs to the acyl-CoA dehydrogenase family.</text>
</comment>
<feature type="domain" description="Acyl-CoA dehydrogenase/oxidase C-terminal" evidence="9">
    <location>
        <begin position="259"/>
        <end position="407"/>
    </location>
</feature>
<keyword evidence="13" id="KW-1185">Reference proteome</keyword>
<dbReference type="STRING" id="1122198.SAMN02745729_12717"/>
<evidence type="ECO:0000256" key="8">
    <source>
        <dbReference type="RuleBase" id="RU362125"/>
    </source>
</evidence>
<dbReference type="InterPro" id="IPR013786">
    <property type="entry name" value="AcylCoA_DH/ox_N"/>
</dbReference>
<dbReference type="PROSITE" id="PS00072">
    <property type="entry name" value="ACYL_COA_DH_1"/>
    <property type="match status" value="1"/>
</dbReference>
<gene>
    <name evidence="12" type="ORF">SAMN02745729_12717</name>
</gene>
<dbReference type="GO" id="GO:0050660">
    <property type="term" value="F:flavin adenine dinucleotide binding"/>
    <property type="evidence" value="ECO:0007669"/>
    <property type="project" value="InterPro"/>
</dbReference>
<evidence type="ECO:0000256" key="5">
    <source>
        <dbReference type="ARBA" id="ARBA00022630"/>
    </source>
</evidence>
<evidence type="ECO:0000256" key="7">
    <source>
        <dbReference type="ARBA" id="ARBA00023002"/>
    </source>
</evidence>
<dbReference type="InterPro" id="IPR046373">
    <property type="entry name" value="Acyl-CoA_Oxase/DH_mid-dom_sf"/>
</dbReference>
<dbReference type="InterPro" id="IPR036250">
    <property type="entry name" value="AcylCo_DH-like_C"/>
</dbReference>
<sequence length="412" mass="45213">MALMVNRPVAPGKNNNKGLSMNTQMHNLNHEAAEDEDRALFQEMVRRILQQEVAPDYEEWEAAHQLPREVWCKLGEAGLLGVDLPEALGGSGAGVEICLMICEEISRQGFGGLASGYNIHANIVIPYLLHLGSDAQQQHWLPRMASGEVLGAIAMTEPGAGSDLAAMRTTAEKVESGWKLNGTKVFITNGQLADMVIVCAKTDPTAGARGVSLFLVDTRLPGFSRGKSIRKIGQHASDTAELFFDDLIVPDEALLGEAGQGFAYLMQELPRERLGVAAQALGAIEGAMQLTLEYVQERHAFGQRIADFQNSRFTLAQVRAELEMGRAYFNQCLQRYRAGQMSPVDAATLKLMLSEMQCSSIDRCLQLFGGYGYTLEYPISRFYVDARIQTIYAGTSEIMKEVIARDMLGRVA</sequence>
<dbReference type="Gene3D" id="2.40.110.10">
    <property type="entry name" value="Butyryl-CoA Dehydrogenase, subunit A, domain 2"/>
    <property type="match status" value="1"/>
</dbReference>
<dbReference type="PANTHER" id="PTHR43884:SF12">
    <property type="entry name" value="ISOVALERYL-COA DEHYDROGENASE, MITOCHONDRIAL-RELATED"/>
    <property type="match status" value="1"/>
</dbReference>
<dbReference type="FunFam" id="1.10.540.10:FF:000026">
    <property type="entry name" value="Acyl-CoA dehydrogenase medium chain"/>
    <property type="match status" value="1"/>
</dbReference>
<dbReference type="Proteomes" id="UP000242469">
    <property type="component" value="Unassembled WGS sequence"/>
</dbReference>
<dbReference type="Pfam" id="PF02770">
    <property type="entry name" value="Acyl-CoA_dh_M"/>
    <property type="match status" value="1"/>
</dbReference>
<evidence type="ECO:0000256" key="2">
    <source>
        <dbReference type="ARBA" id="ARBA00005109"/>
    </source>
</evidence>
<dbReference type="SUPFAM" id="SSF47203">
    <property type="entry name" value="Acyl-CoA dehydrogenase C-terminal domain-like"/>
    <property type="match status" value="1"/>
</dbReference>
<evidence type="ECO:0000313" key="13">
    <source>
        <dbReference type="Proteomes" id="UP000242469"/>
    </source>
</evidence>
<keyword evidence="5 8" id="KW-0285">Flavoprotein</keyword>
<name>A0A1H4H410_9GAMM</name>
<evidence type="ECO:0000259" key="11">
    <source>
        <dbReference type="Pfam" id="PF02771"/>
    </source>
</evidence>